<protein>
    <submittedName>
        <fullName evidence="1">Uncharacterized protein</fullName>
    </submittedName>
</protein>
<reference evidence="1 2" key="1">
    <citation type="submission" date="2021-10" db="EMBL/GenBank/DDBJ databases">
        <title>Anaerobic single-cell dispensing facilitates the cultivation of human gut bacteria.</title>
        <authorList>
            <person name="Afrizal A."/>
        </authorList>
    </citation>
    <scope>NUCLEOTIDE SEQUENCE [LARGE SCALE GENOMIC DNA]</scope>
    <source>
        <strain evidence="1 2">CLA-AA-H224</strain>
    </source>
</reference>
<dbReference type="Gene3D" id="3.40.50.300">
    <property type="entry name" value="P-loop containing nucleotide triphosphate hydrolases"/>
    <property type="match status" value="1"/>
</dbReference>
<proteinExistence type="predicted"/>
<dbReference type="RefSeq" id="WP_308732196.1">
    <property type="nucleotide sequence ID" value="NZ_JAJEQN010000038.1"/>
</dbReference>
<comment type="caution">
    <text evidence="1">The sequence shown here is derived from an EMBL/GenBank/DDBJ whole genome shotgun (WGS) entry which is preliminary data.</text>
</comment>
<accession>A0AAE3E5B7</accession>
<name>A0AAE3E5B7_9FIRM</name>
<evidence type="ECO:0000313" key="1">
    <source>
        <dbReference type="EMBL" id="MCC2222502.1"/>
    </source>
</evidence>
<dbReference type="Gene3D" id="3.40.50.10850">
    <property type="entry name" value="Ntrc-like two-domain protein"/>
    <property type="match status" value="1"/>
</dbReference>
<gene>
    <name evidence="1" type="ORF">LKD48_12825</name>
</gene>
<dbReference type="SUPFAM" id="SSF52540">
    <property type="entry name" value="P-loop containing nucleoside triphosphate hydrolases"/>
    <property type="match status" value="1"/>
</dbReference>
<dbReference type="Proteomes" id="UP001198200">
    <property type="component" value="Unassembled WGS sequence"/>
</dbReference>
<dbReference type="EMBL" id="JAJEQN010000038">
    <property type="protein sequence ID" value="MCC2222502.1"/>
    <property type="molecule type" value="Genomic_DNA"/>
</dbReference>
<evidence type="ECO:0000313" key="2">
    <source>
        <dbReference type="Proteomes" id="UP001198200"/>
    </source>
</evidence>
<dbReference type="InterPro" id="IPR027417">
    <property type="entry name" value="P-loop_NTPase"/>
</dbReference>
<organism evidence="1 2">
    <name type="scientific">Anthropogastromicrobium aceti</name>
    <dbReference type="NCBI Taxonomy" id="2981768"/>
    <lineage>
        <taxon>Bacteria</taxon>
        <taxon>Bacillati</taxon>
        <taxon>Bacillota</taxon>
        <taxon>Clostridia</taxon>
        <taxon>Lachnospirales</taxon>
        <taxon>Lachnospiraceae</taxon>
        <taxon>Anthropogastromicrobium</taxon>
    </lineage>
</organism>
<dbReference type="AlphaFoldDB" id="A0AAE3E5B7"/>
<keyword evidence="2" id="KW-1185">Reference proteome</keyword>
<sequence>MKKVVAMYEQEEAYGKNLAEYVNRKENMPFELQVFSQADKLSDYLQGHTPQLLLLSEESSLESYGEMSVKTQDVLYLTEHKEQARDHKENHIYKYQPTDQLLNQLMQRMSDHDKRDSPVMQESCPIYGVYSPVGRCGKTTFSLLLGELLARKRSVLYIGFDELPFWDEEENTSEEQGEKGTLSDAYFYWQRQKLKEKLPVLVSHWHGVDVLTGMNCPEDLCVIQPEEWSQLILKIAQETEYAAIVLDIGSKLWLADSMFSMCSQLYVPVLSERLAKDQQRRFELWLEKNGSDELLQRMQIVTLPQCAQNGTMKERLEYALWGEAGDYVRNLIKSEW</sequence>